<evidence type="ECO:0000313" key="2">
    <source>
        <dbReference type="Proteomes" id="UP000195868"/>
    </source>
</evidence>
<dbReference type="RefSeq" id="WP_087214793.1">
    <property type="nucleotide sequence ID" value="NZ_JAJGVY010000281.1"/>
</dbReference>
<sequence length="121" mass="14583">MEQSPIIVTDKQTLQKMIEEAVTEAVKPFKQQQEQLSDNDTIPMSDLIKSRKYGSRNTIMKLKDEIISDDDVYQTETEGEIFIKRGRRYYFYIKRFDNWFMKRKRIHEEELKIDPRLKGVM</sequence>
<dbReference type="Proteomes" id="UP000195868">
    <property type="component" value="Unassembled WGS sequence"/>
</dbReference>
<comment type="caution">
    <text evidence="1">The sequence shown here is derived from an EMBL/GenBank/DDBJ whole genome shotgun (WGS) entry which is preliminary data.</text>
</comment>
<dbReference type="AlphaFoldDB" id="A0A1Y4P9T5"/>
<evidence type="ECO:0000313" key="1">
    <source>
        <dbReference type="EMBL" id="OUN49083.1"/>
    </source>
</evidence>
<dbReference type="EMBL" id="NFHN01000010">
    <property type="protein sequence ID" value="OUN49083.1"/>
    <property type="molecule type" value="Genomic_DNA"/>
</dbReference>
<name>A0A1Y4P9T5_LIMRT</name>
<reference evidence="2" key="1">
    <citation type="submission" date="2017-04" db="EMBL/GenBank/DDBJ databases">
        <title>Function of individual gut microbiota members based on whole genome sequencing of pure cultures obtained from chicken caecum.</title>
        <authorList>
            <person name="Medvecky M."/>
            <person name="Cejkova D."/>
            <person name="Polansky O."/>
            <person name="Karasova D."/>
            <person name="Kubasova T."/>
            <person name="Cizek A."/>
            <person name="Rychlik I."/>
        </authorList>
    </citation>
    <scope>NUCLEOTIDE SEQUENCE [LARGE SCALE GENOMIC DNA]</scope>
    <source>
        <strain evidence="2">An71</strain>
    </source>
</reference>
<protein>
    <submittedName>
        <fullName evidence="1">Uncharacterized protein</fullName>
    </submittedName>
</protein>
<gene>
    <name evidence="1" type="ORF">B5G22_03795</name>
</gene>
<organism evidence="1 2">
    <name type="scientific">Limosilactobacillus reuteri</name>
    <name type="common">Lactobacillus reuteri</name>
    <dbReference type="NCBI Taxonomy" id="1598"/>
    <lineage>
        <taxon>Bacteria</taxon>
        <taxon>Bacillati</taxon>
        <taxon>Bacillota</taxon>
        <taxon>Bacilli</taxon>
        <taxon>Lactobacillales</taxon>
        <taxon>Lactobacillaceae</taxon>
        <taxon>Limosilactobacillus</taxon>
    </lineage>
</organism>
<accession>A0A1Y4P9T5</accession>
<proteinExistence type="predicted"/>